<keyword evidence="2" id="KW-1185">Reference proteome</keyword>
<dbReference type="AlphaFoldDB" id="A0A4R2L2I7"/>
<dbReference type="EMBL" id="SLWY01000009">
    <property type="protein sequence ID" value="TCO81304.1"/>
    <property type="molecule type" value="Genomic_DNA"/>
</dbReference>
<gene>
    <name evidence="1" type="ORF">EV699_109146</name>
</gene>
<sequence length="186" mass="21119">MGYSLSWLACRGLPFEAVTSRLSLRATDRHDAFSRAAISAQTLGDAWHLVIAHRCNHRIIAAPSLAALSAGAEVVACAIEEHVMYASAEHWRDGQRIWHIEHCSEMGENHLAVEGSPPACLAQCVAETQRLQAEDREVGWYFEIPLDCAKRLVGFKHDEDDPHIDYDRFQALEPSAPERRWWQFWK</sequence>
<organism evidence="1 2">
    <name type="scientific">Plasticicumulans lactativorans</name>
    <dbReference type="NCBI Taxonomy" id="1133106"/>
    <lineage>
        <taxon>Bacteria</taxon>
        <taxon>Pseudomonadati</taxon>
        <taxon>Pseudomonadota</taxon>
        <taxon>Gammaproteobacteria</taxon>
        <taxon>Candidatus Competibacteraceae</taxon>
        <taxon>Plasticicumulans</taxon>
    </lineage>
</organism>
<reference evidence="1 2" key="1">
    <citation type="submission" date="2019-03" db="EMBL/GenBank/DDBJ databases">
        <title>Genomic Encyclopedia of Type Strains, Phase IV (KMG-IV): sequencing the most valuable type-strain genomes for metagenomic binning, comparative biology and taxonomic classification.</title>
        <authorList>
            <person name="Goeker M."/>
        </authorList>
    </citation>
    <scope>NUCLEOTIDE SEQUENCE [LARGE SCALE GENOMIC DNA]</scope>
    <source>
        <strain evidence="1 2">DSM 25287</strain>
    </source>
</reference>
<comment type="caution">
    <text evidence="1">The sequence shown here is derived from an EMBL/GenBank/DDBJ whole genome shotgun (WGS) entry which is preliminary data.</text>
</comment>
<dbReference type="RefSeq" id="WP_132542012.1">
    <property type="nucleotide sequence ID" value="NZ_SLWY01000009.1"/>
</dbReference>
<dbReference type="Proteomes" id="UP000295765">
    <property type="component" value="Unassembled WGS sequence"/>
</dbReference>
<dbReference type="OrthoDB" id="5916423at2"/>
<evidence type="ECO:0000313" key="1">
    <source>
        <dbReference type="EMBL" id="TCO81304.1"/>
    </source>
</evidence>
<accession>A0A4R2L2I7</accession>
<evidence type="ECO:0000313" key="2">
    <source>
        <dbReference type="Proteomes" id="UP000295765"/>
    </source>
</evidence>
<proteinExistence type="predicted"/>
<name>A0A4R2L2I7_9GAMM</name>
<protein>
    <submittedName>
        <fullName evidence="1">Uncharacterized protein</fullName>
    </submittedName>
</protein>